<gene>
    <name evidence="5" type="ORF">SAMN05216249_10361</name>
</gene>
<dbReference type="Proteomes" id="UP000198838">
    <property type="component" value="Unassembled WGS sequence"/>
</dbReference>
<dbReference type="GO" id="GO:0008202">
    <property type="term" value="P:steroid metabolic process"/>
    <property type="evidence" value="ECO:0007669"/>
    <property type="project" value="UniProtKB-KW"/>
</dbReference>
<dbReference type="PRINTS" id="PR00081">
    <property type="entry name" value="GDHRDH"/>
</dbReference>
<evidence type="ECO:0000256" key="4">
    <source>
        <dbReference type="RuleBase" id="RU000363"/>
    </source>
</evidence>
<evidence type="ECO:0000256" key="2">
    <source>
        <dbReference type="ARBA" id="ARBA00023002"/>
    </source>
</evidence>
<evidence type="ECO:0000313" key="5">
    <source>
        <dbReference type="EMBL" id="SFA83315.1"/>
    </source>
</evidence>
<dbReference type="SUPFAM" id="SSF51735">
    <property type="entry name" value="NAD(P)-binding Rossmann-fold domains"/>
    <property type="match status" value="1"/>
</dbReference>
<evidence type="ECO:0000256" key="1">
    <source>
        <dbReference type="ARBA" id="ARBA00006484"/>
    </source>
</evidence>
<dbReference type="EMBL" id="FOJY01000003">
    <property type="protein sequence ID" value="SFA83315.1"/>
    <property type="molecule type" value="Genomic_DNA"/>
</dbReference>
<organism evidence="5 6">
    <name type="scientific">Acetitomaculum ruminis DSM 5522</name>
    <dbReference type="NCBI Taxonomy" id="1120918"/>
    <lineage>
        <taxon>Bacteria</taxon>
        <taxon>Bacillati</taxon>
        <taxon>Bacillota</taxon>
        <taxon>Clostridia</taxon>
        <taxon>Lachnospirales</taxon>
        <taxon>Lachnospiraceae</taxon>
        <taxon>Acetitomaculum</taxon>
    </lineage>
</organism>
<dbReference type="InterPro" id="IPR050259">
    <property type="entry name" value="SDR"/>
</dbReference>
<dbReference type="FunFam" id="3.40.50.720:FF:000173">
    <property type="entry name" value="3-oxoacyl-[acyl-carrier protein] reductase"/>
    <property type="match status" value="1"/>
</dbReference>
<sequence>MSQKNVFISGASRGIGAATAEVFAKNGYNLSLNCKNSIDKLENLKDKLIKEYNVDVLIFKADSGNFDEMEMVFEESFKHFKKIDVLINNAGISHIGLLQDMSPKEWNNVISSNLNSVFNCTKLVLPSMIRRQSGSIVNVSSVWGIYGASCEVAYSASKGGMNAFTKALAKEVAPSNIKVNAAALGVIDTEMNSCFSAEEREAIKDEIALGRFATALEAGEFLFDLAIRNPYLTGQIITFDGGYC</sequence>
<dbReference type="GO" id="GO:0016491">
    <property type="term" value="F:oxidoreductase activity"/>
    <property type="evidence" value="ECO:0007669"/>
    <property type="project" value="UniProtKB-KW"/>
</dbReference>
<protein>
    <submittedName>
        <fullName evidence="5">3-oxoacyl-[acyl-carrier protein] reductase</fullName>
    </submittedName>
</protein>
<dbReference type="InterPro" id="IPR002347">
    <property type="entry name" value="SDR_fam"/>
</dbReference>
<dbReference type="AlphaFoldDB" id="A0A1I0W3J2"/>
<dbReference type="Gene3D" id="3.40.50.720">
    <property type="entry name" value="NAD(P)-binding Rossmann-like Domain"/>
    <property type="match status" value="1"/>
</dbReference>
<dbReference type="RefSeq" id="WP_092870483.1">
    <property type="nucleotide sequence ID" value="NZ_FOJY01000003.1"/>
</dbReference>
<dbReference type="PANTHER" id="PTHR42879">
    <property type="entry name" value="3-OXOACYL-(ACYL-CARRIER-PROTEIN) REDUCTASE"/>
    <property type="match status" value="1"/>
</dbReference>
<keyword evidence="3" id="KW-0443">Lipid metabolism</keyword>
<keyword evidence="3" id="KW-0753">Steroid metabolism</keyword>
<dbReference type="GO" id="GO:0032787">
    <property type="term" value="P:monocarboxylic acid metabolic process"/>
    <property type="evidence" value="ECO:0007669"/>
    <property type="project" value="UniProtKB-ARBA"/>
</dbReference>
<keyword evidence="2" id="KW-0560">Oxidoreductase</keyword>
<comment type="similarity">
    <text evidence="1 4">Belongs to the short-chain dehydrogenases/reductases (SDR) family.</text>
</comment>
<keyword evidence="6" id="KW-1185">Reference proteome</keyword>
<dbReference type="InterPro" id="IPR020904">
    <property type="entry name" value="Sc_DH/Rdtase_CS"/>
</dbReference>
<reference evidence="5 6" key="1">
    <citation type="submission" date="2016-10" db="EMBL/GenBank/DDBJ databases">
        <authorList>
            <person name="de Groot N.N."/>
        </authorList>
    </citation>
    <scope>NUCLEOTIDE SEQUENCE [LARGE SCALE GENOMIC DNA]</scope>
    <source>
        <strain evidence="5 6">DSM 5522</strain>
    </source>
</reference>
<dbReference type="PRINTS" id="PR00080">
    <property type="entry name" value="SDRFAMILY"/>
</dbReference>
<name>A0A1I0W3J2_9FIRM</name>
<dbReference type="PANTHER" id="PTHR42879:SF2">
    <property type="entry name" value="3-OXOACYL-[ACYL-CARRIER-PROTEIN] REDUCTASE FABG"/>
    <property type="match status" value="1"/>
</dbReference>
<dbReference type="InterPro" id="IPR036291">
    <property type="entry name" value="NAD(P)-bd_dom_sf"/>
</dbReference>
<accession>A0A1I0W3J2</accession>
<dbReference type="PROSITE" id="PS00061">
    <property type="entry name" value="ADH_SHORT"/>
    <property type="match status" value="1"/>
</dbReference>
<dbReference type="Pfam" id="PF00106">
    <property type="entry name" value="adh_short"/>
    <property type="match status" value="1"/>
</dbReference>
<dbReference type="STRING" id="1120918.SAMN05216249_10361"/>
<evidence type="ECO:0000256" key="3">
    <source>
        <dbReference type="ARBA" id="ARBA00023221"/>
    </source>
</evidence>
<dbReference type="OrthoDB" id="9803333at2"/>
<evidence type="ECO:0000313" key="6">
    <source>
        <dbReference type="Proteomes" id="UP000198838"/>
    </source>
</evidence>
<proteinExistence type="inferred from homology"/>